<protein>
    <submittedName>
        <fullName evidence="7">Uncharacterized protein</fullName>
    </submittedName>
</protein>
<evidence type="ECO:0000313" key="8">
    <source>
        <dbReference type="Proteomes" id="UP000054564"/>
    </source>
</evidence>
<dbReference type="GO" id="GO:0005739">
    <property type="term" value="C:mitochondrion"/>
    <property type="evidence" value="ECO:0007669"/>
    <property type="project" value="TreeGrafter"/>
</dbReference>
<evidence type="ECO:0000256" key="6">
    <source>
        <dbReference type="RuleBase" id="RU363053"/>
    </source>
</evidence>
<dbReference type="AlphaFoldDB" id="A0A0L0UI42"/>
<reference evidence="8" key="1">
    <citation type="submission" date="2014-03" db="EMBL/GenBank/DDBJ databases">
        <title>The Genome Sequence of Puccinia striiformis f. sp. tritici PST-78.</title>
        <authorList>
            <consortium name="The Broad Institute Genome Sequencing Platform"/>
            <person name="Cuomo C."/>
            <person name="Hulbert S."/>
            <person name="Chen X."/>
            <person name="Walker B."/>
            <person name="Young S.K."/>
            <person name="Zeng Q."/>
            <person name="Gargeya S."/>
            <person name="Fitzgerald M."/>
            <person name="Haas B."/>
            <person name="Abouelleil A."/>
            <person name="Alvarado L."/>
            <person name="Arachchi H.M."/>
            <person name="Berlin A.M."/>
            <person name="Chapman S.B."/>
            <person name="Goldberg J."/>
            <person name="Griggs A."/>
            <person name="Gujja S."/>
            <person name="Hansen M."/>
            <person name="Howarth C."/>
            <person name="Imamovic A."/>
            <person name="Larimer J."/>
            <person name="McCowan C."/>
            <person name="Montmayeur A."/>
            <person name="Murphy C."/>
            <person name="Neiman D."/>
            <person name="Pearson M."/>
            <person name="Priest M."/>
            <person name="Roberts A."/>
            <person name="Saif S."/>
            <person name="Shea T."/>
            <person name="Sisk P."/>
            <person name="Sykes S."/>
            <person name="Wortman J."/>
            <person name="Nusbaum C."/>
            <person name="Birren B."/>
        </authorList>
    </citation>
    <scope>NUCLEOTIDE SEQUENCE [LARGE SCALE GENOMIC DNA]</scope>
    <source>
        <strain evidence="8">race PST-78</strain>
    </source>
</reference>
<comment type="similarity">
    <text evidence="2 6">Belongs to the peroxisomal membrane protein PXMP2/4 family.</text>
</comment>
<dbReference type="EMBL" id="AJIL01008216">
    <property type="protein sequence ID" value="KNE86767.1"/>
    <property type="molecule type" value="Genomic_DNA"/>
</dbReference>
<name>A0A0L0UI42_9BASI</name>
<proteinExistence type="inferred from homology"/>
<evidence type="ECO:0000313" key="7">
    <source>
        <dbReference type="EMBL" id="KNE86767.1"/>
    </source>
</evidence>
<gene>
    <name evidence="7" type="ORF">PSTG_19869</name>
</gene>
<keyword evidence="4" id="KW-1133">Transmembrane helix</keyword>
<dbReference type="GO" id="GO:0016020">
    <property type="term" value="C:membrane"/>
    <property type="evidence" value="ECO:0007669"/>
    <property type="project" value="UniProtKB-SubCell"/>
</dbReference>
<comment type="caution">
    <text evidence="7">The sequence shown here is derived from an EMBL/GenBank/DDBJ whole genome shotgun (WGS) entry which is preliminary data.</text>
</comment>
<dbReference type="STRING" id="1165861.A0A0L0UI42"/>
<comment type="subcellular location">
    <subcellularLocation>
        <location evidence="1">Membrane</location>
        <topology evidence="1">Multi-pass membrane protein</topology>
    </subcellularLocation>
</comment>
<dbReference type="PANTHER" id="PTHR11266">
    <property type="entry name" value="PEROXISOMAL MEMBRANE PROTEIN 2, PXMP2 MPV17"/>
    <property type="match status" value="1"/>
</dbReference>
<keyword evidence="5" id="KW-0472">Membrane</keyword>
<keyword evidence="8" id="KW-1185">Reference proteome</keyword>
<dbReference type="PANTHER" id="PTHR11266:SF50">
    <property type="entry name" value="VACUOLAR MEMBRANE PROTEIN YOR292C"/>
    <property type="match status" value="1"/>
</dbReference>
<accession>A0A0L0UI42</accession>
<organism evidence="7 8">
    <name type="scientific">Puccinia striiformis f. sp. tritici PST-78</name>
    <dbReference type="NCBI Taxonomy" id="1165861"/>
    <lineage>
        <taxon>Eukaryota</taxon>
        <taxon>Fungi</taxon>
        <taxon>Dikarya</taxon>
        <taxon>Basidiomycota</taxon>
        <taxon>Pucciniomycotina</taxon>
        <taxon>Pucciniomycetes</taxon>
        <taxon>Pucciniales</taxon>
        <taxon>Pucciniaceae</taxon>
        <taxon>Puccinia</taxon>
    </lineage>
</organism>
<evidence type="ECO:0000256" key="3">
    <source>
        <dbReference type="ARBA" id="ARBA00022692"/>
    </source>
</evidence>
<keyword evidence="3" id="KW-0812">Transmembrane</keyword>
<feature type="non-terminal residue" evidence="7">
    <location>
        <position position="131"/>
    </location>
</feature>
<dbReference type="InterPro" id="IPR007248">
    <property type="entry name" value="Mpv17_PMP22"/>
</dbReference>
<evidence type="ECO:0000256" key="2">
    <source>
        <dbReference type="ARBA" id="ARBA00006824"/>
    </source>
</evidence>
<evidence type="ECO:0000256" key="4">
    <source>
        <dbReference type="ARBA" id="ARBA00022989"/>
    </source>
</evidence>
<sequence>MSSRLGQFVKFYNANFERRPIPTLIRTNSTLNTLADILAQSSQIYFSAADVKPSYDPERTLRFAVFGAAMGPFIGKWLRLLERHIPMVKAGGAGSTGVQLAKRVLADQVVMLTGRAPIGLTMFVGSMGLME</sequence>
<evidence type="ECO:0000256" key="5">
    <source>
        <dbReference type="ARBA" id="ARBA00023136"/>
    </source>
</evidence>
<dbReference type="Proteomes" id="UP000054564">
    <property type="component" value="Unassembled WGS sequence"/>
</dbReference>
<evidence type="ECO:0000256" key="1">
    <source>
        <dbReference type="ARBA" id="ARBA00004141"/>
    </source>
</evidence>